<reference evidence="1 2" key="1">
    <citation type="submission" date="2016-11" db="EMBL/GenBank/DDBJ databases">
        <authorList>
            <person name="Jaros S."/>
            <person name="Januszkiewicz K."/>
            <person name="Wedrychowicz H."/>
        </authorList>
    </citation>
    <scope>NUCLEOTIDE SEQUENCE [LARGE SCALE GENOMIC DNA]</scope>
    <source>
        <strain evidence="1 2">DSM 22807</strain>
    </source>
</reference>
<accession>A0A1M6IQN8</accession>
<organism evidence="1 2">
    <name type="scientific">Flavobacterium haoranii</name>
    <dbReference type="NCBI Taxonomy" id="683124"/>
    <lineage>
        <taxon>Bacteria</taxon>
        <taxon>Pseudomonadati</taxon>
        <taxon>Bacteroidota</taxon>
        <taxon>Flavobacteriia</taxon>
        <taxon>Flavobacteriales</taxon>
        <taxon>Flavobacteriaceae</taxon>
        <taxon>Flavobacterium</taxon>
    </lineage>
</organism>
<evidence type="ECO:0000313" key="1">
    <source>
        <dbReference type="EMBL" id="SHJ36659.1"/>
    </source>
</evidence>
<protein>
    <submittedName>
        <fullName evidence="1">CarboxypepD_reg-like domain-containing protein</fullName>
    </submittedName>
</protein>
<name>A0A1M6IQN8_9FLAO</name>
<dbReference type="Proteomes" id="UP000184232">
    <property type="component" value="Unassembled WGS sequence"/>
</dbReference>
<dbReference type="OrthoDB" id="9804995at2"/>
<sequence>MKQVELIFLLFFSTTLQSQTLEGKVYDSETKQPLEFVNVFFKKTTYGTFTNDKGEFKLDFSNENDTLYFSTIGYKIQKFRISDIVSTKEFYLAETKKKLDEIVLLGEKLEYASSKKIKENLKAEETNYFSFQLGTEHCIYIPNNSRIKGKIQSLVLDLKEVKDGTKDCRNCKVDYITDFNIKFYEYDVKNKKPGNEIYSKPIFVEPKNKTYSLNIDVEAFNIPFLENGICVGVEVINTKYKKPKLAGAFTAPSINFERIRKSKNEESWVRYRNSGNWNFNSYLGNDNKGKFYDRLKIDLTVKFIN</sequence>
<dbReference type="SUPFAM" id="SSF49464">
    <property type="entry name" value="Carboxypeptidase regulatory domain-like"/>
    <property type="match status" value="1"/>
</dbReference>
<dbReference type="STRING" id="683124.SAMN05444337_1839"/>
<proteinExistence type="predicted"/>
<dbReference type="AlphaFoldDB" id="A0A1M6IQN8"/>
<dbReference type="Gene3D" id="2.60.40.1120">
    <property type="entry name" value="Carboxypeptidase-like, regulatory domain"/>
    <property type="match status" value="1"/>
</dbReference>
<dbReference type="InterPro" id="IPR008969">
    <property type="entry name" value="CarboxyPept-like_regulatory"/>
</dbReference>
<keyword evidence="2" id="KW-1185">Reference proteome</keyword>
<dbReference type="Pfam" id="PF13715">
    <property type="entry name" value="CarbopepD_reg_2"/>
    <property type="match status" value="1"/>
</dbReference>
<gene>
    <name evidence="1" type="ORF">SAMN05444337_1839</name>
</gene>
<evidence type="ECO:0000313" key="2">
    <source>
        <dbReference type="Proteomes" id="UP000184232"/>
    </source>
</evidence>
<dbReference type="RefSeq" id="WP_072784271.1">
    <property type="nucleotide sequence ID" value="NZ_FQZH01000003.1"/>
</dbReference>
<dbReference type="EMBL" id="FQZH01000003">
    <property type="protein sequence ID" value="SHJ36659.1"/>
    <property type="molecule type" value="Genomic_DNA"/>
</dbReference>